<reference evidence="8 9" key="1">
    <citation type="journal article" date="2016" name="Genome Biol. Evol.">
        <title>Gene Family Evolution Reflects Adaptation to Soil Environmental Stressors in the Genome of the Collembolan Orchesella cincta.</title>
        <authorList>
            <person name="Faddeeva-Vakhrusheva A."/>
            <person name="Derks M.F."/>
            <person name="Anvar S.Y."/>
            <person name="Agamennone V."/>
            <person name="Suring W."/>
            <person name="Smit S."/>
            <person name="van Straalen N.M."/>
            <person name="Roelofs D."/>
        </authorList>
    </citation>
    <scope>NUCLEOTIDE SEQUENCE [LARGE SCALE GENOMIC DNA]</scope>
    <source>
        <tissue evidence="8">Mixed pool</tissue>
    </source>
</reference>
<keyword evidence="6 7" id="KW-0456">Lyase</keyword>
<dbReference type="STRING" id="48709.A0A1D2N6S9"/>
<feature type="binding site" evidence="7">
    <location>
        <position position="215"/>
    </location>
    <ligand>
        <name>Zn(2+)</name>
        <dbReference type="ChEBI" id="CHEBI:29105"/>
    </ligand>
</feature>
<evidence type="ECO:0000313" key="8">
    <source>
        <dbReference type="EMBL" id="ODN00964.1"/>
    </source>
</evidence>
<dbReference type="OrthoDB" id="4249at2759"/>
<feature type="binding site" evidence="7">
    <location>
        <position position="219"/>
    </location>
    <ligand>
        <name>Zn(2+)</name>
        <dbReference type="ChEBI" id="CHEBI:29105"/>
    </ligand>
</feature>
<dbReference type="Proteomes" id="UP000094527">
    <property type="component" value="Unassembled WGS sequence"/>
</dbReference>
<evidence type="ECO:0000256" key="6">
    <source>
        <dbReference type="ARBA" id="ARBA00023239"/>
    </source>
</evidence>
<comment type="subcellular location">
    <subcellularLocation>
        <location evidence="7">Mitochondrion inner membrane</location>
        <topology evidence="7">Peripheral membrane protein</topology>
        <orientation evidence="7">Matrix side</orientation>
    </subcellularLocation>
</comment>
<sequence>MACLCPKQAVKNIFHRGAFTLKSFTPRVSSNGQKLQNVFSTLKNIPVRQFASAAGKPETIVNSDEVEYPNPNEEEYREYTSGSGQGVFANEHNVKLSPLQKAIITVGSGISAFLDPTRAENIATFGEISAGLVLNRLYKQMLEDPEGSRVLYQKPRINSKTVDLEYLSKLPEGTLGWAYSEFLRKNNVTPDSRLPVRFIDDPELAYVMQRYREVHDLVHTVTGQPTNMLGEVVVKWIEGIQTGLPMCVTGGLFGATRLYPKQRQKYANTHLKWAIDVGFTSKPFLFIYYEERWEQSLEEIRFHICPKLLSPPPSK</sequence>
<comment type="pathway">
    <text evidence="7">Cofactor biosynthesis; ubiquinone biosynthesis.</text>
</comment>
<dbReference type="PANTHER" id="PTHR12922">
    <property type="entry name" value="UBIQUINONE BIOSYNTHESIS PROTEIN"/>
    <property type="match status" value="1"/>
</dbReference>
<keyword evidence="5 7" id="KW-0472">Membrane</keyword>
<feature type="binding site" evidence="7">
    <location>
        <position position="231"/>
    </location>
    <ligand>
        <name>Zn(2+)</name>
        <dbReference type="ChEBI" id="CHEBI:29105"/>
    </ligand>
</feature>
<evidence type="ECO:0000256" key="4">
    <source>
        <dbReference type="ARBA" id="ARBA00023128"/>
    </source>
</evidence>
<dbReference type="OMA" id="YYERHFH"/>
<keyword evidence="8" id="KW-0830">Ubiquinone</keyword>
<comment type="function">
    <text evidence="7">Lyase that catalyzes the C1-decarboxylation of 4-hydroxy-3-methoxy-5-(all-trans-polyprenyl)benzoic acid into 2-methoxy-6-(all-trans-polyprenyl)phenol during ubiquinone biosynthesis.</text>
</comment>
<name>A0A1D2N6S9_ORCCI</name>
<comment type="caution">
    <text evidence="8">The sequence shown here is derived from an EMBL/GenBank/DDBJ whole genome shotgun (WGS) entry which is preliminary data.</text>
</comment>
<keyword evidence="2 7" id="KW-0999">Mitochondrion inner membrane</keyword>
<dbReference type="GO" id="GO:0120539">
    <property type="term" value="F:4-hydroxy-3-methoxy-5-polyprenylbenzoate decarboxylase activity"/>
    <property type="evidence" value="ECO:0007669"/>
    <property type="project" value="UniProtKB-EC"/>
</dbReference>
<keyword evidence="7" id="KW-0479">Metal-binding</keyword>
<keyword evidence="3 7" id="KW-0862">Zinc</keyword>
<proteinExistence type="inferred from homology"/>
<comment type="similarity">
    <text evidence="7">Belongs to the COQ4 family.</text>
</comment>
<dbReference type="Pfam" id="PF05019">
    <property type="entry name" value="Coq4"/>
    <property type="match status" value="1"/>
</dbReference>
<dbReference type="HAMAP" id="MF_03111">
    <property type="entry name" value="Coq4"/>
    <property type="match status" value="1"/>
</dbReference>
<dbReference type="UniPathway" id="UPA00232"/>
<comment type="subunit">
    <text evidence="7">Component of a multi-subunit COQ enzyme complex.</text>
</comment>
<evidence type="ECO:0000256" key="5">
    <source>
        <dbReference type="ARBA" id="ARBA00023136"/>
    </source>
</evidence>
<gene>
    <name evidence="8" type="ORF">Ocin01_05724</name>
</gene>
<evidence type="ECO:0000313" key="9">
    <source>
        <dbReference type="Proteomes" id="UP000094527"/>
    </source>
</evidence>
<evidence type="ECO:0000256" key="1">
    <source>
        <dbReference type="ARBA" id="ARBA00022688"/>
    </source>
</evidence>
<dbReference type="EC" id="4.1.1.130" evidence="7"/>
<dbReference type="GO" id="GO:0008270">
    <property type="term" value="F:zinc ion binding"/>
    <property type="evidence" value="ECO:0007669"/>
    <property type="project" value="UniProtKB-UniRule"/>
</dbReference>
<protein>
    <recommendedName>
        <fullName evidence="7">Ubiquinone biosynthesis protein COQ4 homolog, mitochondrial</fullName>
    </recommendedName>
    <alternativeName>
        <fullName evidence="7">4-hydroxy-3-methoxy-5-polyprenylbenzoate decarboxylase</fullName>
        <ecNumber evidence="7">4.1.1.130</ecNumber>
    </alternativeName>
    <alternativeName>
        <fullName evidence="7">Coenzyme Q biosynthesis protein 4 homolog</fullName>
    </alternativeName>
</protein>
<comment type="catalytic activity">
    <reaction evidence="7">
        <text>a 4-hydroxy-3-methoxy-5-(all-trans-polyprenyl)benzoate + H(+) = a 2-methoxy-6-(all-trans-polyprenyl)phenol + CO2</text>
        <dbReference type="Rhea" id="RHEA:81179"/>
        <dbReference type="Rhea" id="RHEA-COMP:9551"/>
        <dbReference type="Rhea" id="RHEA-COMP:10931"/>
        <dbReference type="ChEBI" id="CHEBI:15378"/>
        <dbReference type="ChEBI" id="CHEBI:16526"/>
        <dbReference type="ChEBI" id="CHEBI:62731"/>
        <dbReference type="ChEBI" id="CHEBI:84443"/>
        <dbReference type="EC" id="4.1.1.130"/>
    </reaction>
</comment>
<dbReference type="GO" id="GO:0031314">
    <property type="term" value="C:extrinsic component of mitochondrial inner membrane"/>
    <property type="evidence" value="ECO:0007669"/>
    <property type="project" value="UniProtKB-UniRule"/>
</dbReference>
<dbReference type="EMBL" id="LJIJ01000179">
    <property type="protein sequence ID" value="ODN00964.1"/>
    <property type="molecule type" value="Genomic_DNA"/>
</dbReference>
<keyword evidence="9" id="KW-1185">Reference proteome</keyword>
<keyword evidence="1 7" id="KW-0831">Ubiquinone biosynthesis</keyword>
<evidence type="ECO:0000256" key="3">
    <source>
        <dbReference type="ARBA" id="ARBA00022833"/>
    </source>
</evidence>
<dbReference type="InterPro" id="IPR007715">
    <property type="entry name" value="Coq4"/>
</dbReference>
<dbReference type="PANTHER" id="PTHR12922:SF7">
    <property type="entry name" value="UBIQUINONE BIOSYNTHESIS PROTEIN COQ4 HOMOLOG, MITOCHONDRIAL"/>
    <property type="match status" value="1"/>
</dbReference>
<comment type="cofactor">
    <cofactor evidence="7">
        <name>Zn(2+)</name>
        <dbReference type="ChEBI" id="CHEBI:29105"/>
    </cofactor>
</comment>
<dbReference type="AlphaFoldDB" id="A0A1D2N6S9"/>
<organism evidence="8 9">
    <name type="scientific">Orchesella cincta</name>
    <name type="common">Springtail</name>
    <name type="synonym">Podura cincta</name>
    <dbReference type="NCBI Taxonomy" id="48709"/>
    <lineage>
        <taxon>Eukaryota</taxon>
        <taxon>Metazoa</taxon>
        <taxon>Ecdysozoa</taxon>
        <taxon>Arthropoda</taxon>
        <taxon>Hexapoda</taxon>
        <taxon>Collembola</taxon>
        <taxon>Entomobryomorpha</taxon>
        <taxon>Entomobryoidea</taxon>
        <taxon>Orchesellidae</taxon>
        <taxon>Orchesellinae</taxon>
        <taxon>Orchesella</taxon>
    </lineage>
</organism>
<feature type="binding site" evidence="7">
    <location>
        <position position="216"/>
    </location>
    <ligand>
        <name>Zn(2+)</name>
        <dbReference type="ChEBI" id="CHEBI:29105"/>
    </ligand>
</feature>
<keyword evidence="4 7" id="KW-0496">Mitochondrion</keyword>
<evidence type="ECO:0000256" key="2">
    <source>
        <dbReference type="ARBA" id="ARBA00022792"/>
    </source>
</evidence>
<accession>A0A1D2N6S9</accession>
<evidence type="ECO:0000256" key="7">
    <source>
        <dbReference type="HAMAP-Rule" id="MF_03111"/>
    </source>
</evidence>
<dbReference type="InterPro" id="IPR027540">
    <property type="entry name" value="Coq4_euk"/>
</dbReference>